<dbReference type="InterPro" id="IPR029063">
    <property type="entry name" value="SAM-dependent_MTases_sf"/>
</dbReference>
<dbReference type="AlphaFoldDB" id="A0A6G1SKQ3"/>
<dbReference type="CDD" id="cd02440">
    <property type="entry name" value="AdoMet_MTases"/>
    <property type="match status" value="1"/>
</dbReference>
<proteinExistence type="predicted"/>
<keyword evidence="1" id="KW-0489">Methyltransferase</keyword>
<dbReference type="GO" id="GO:0003676">
    <property type="term" value="F:nucleic acid binding"/>
    <property type="evidence" value="ECO:0007669"/>
    <property type="project" value="InterPro"/>
</dbReference>
<dbReference type="Pfam" id="PF06325">
    <property type="entry name" value="PrmA"/>
    <property type="match status" value="1"/>
</dbReference>
<dbReference type="SUPFAM" id="SSF53335">
    <property type="entry name" value="S-adenosyl-L-methionine-dependent methyltransferases"/>
    <property type="match status" value="1"/>
</dbReference>
<protein>
    <submittedName>
        <fullName evidence="1">Methyltransferase-like protein 5</fullName>
    </submittedName>
</protein>
<dbReference type="PANTHER" id="PTHR23290">
    <property type="entry name" value="RRNA N6-ADENOSINE-METHYLTRANSFERASE METTL5"/>
    <property type="match status" value="1"/>
</dbReference>
<sequence>MQRTKKLSIKQLESYLQDLDDFERPKIELEQYATPPHIAALLLNAIDQTYDDLDGKLVCDLGCGTGRLAAGSVICGAKMVFGFDLDQSALDGALQNFNDTFNENEQDGMSGLYQACPSFNLIQADIASQEYDAFWKCWHNFFDTVIMNPPFGTKQNAGLDIKFLERAINLSKGTVYSLHKTSTRDYILSKSKQWAVSAKPIAQIRYNLENTYKFHKRKSVDIDVDLWRVEDIERIGG</sequence>
<organism evidence="1">
    <name type="scientific">Aceria tosichella</name>
    <name type="common">wheat curl mite</name>
    <dbReference type="NCBI Taxonomy" id="561515"/>
    <lineage>
        <taxon>Eukaryota</taxon>
        <taxon>Metazoa</taxon>
        <taxon>Ecdysozoa</taxon>
        <taxon>Arthropoda</taxon>
        <taxon>Chelicerata</taxon>
        <taxon>Arachnida</taxon>
        <taxon>Acari</taxon>
        <taxon>Acariformes</taxon>
        <taxon>Trombidiformes</taxon>
        <taxon>Prostigmata</taxon>
        <taxon>Eupodina</taxon>
        <taxon>Eriophyoidea</taxon>
        <taxon>Eriophyidae</taxon>
        <taxon>Eriophyinae</taxon>
        <taxon>Aceriini</taxon>
        <taxon>Aceria</taxon>
    </lineage>
</organism>
<keyword evidence="1" id="KW-0808">Transferase</keyword>
<dbReference type="Gene3D" id="3.40.50.150">
    <property type="entry name" value="Vaccinia Virus protein VP39"/>
    <property type="match status" value="1"/>
</dbReference>
<dbReference type="PROSITE" id="PS00092">
    <property type="entry name" value="N6_MTASE"/>
    <property type="match status" value="1"/>
</dbReference>
<accession>A0A6G1SKQ3</accession>
<name>A0A6G1SKQ3_9ACAR</name>
<dbReference type="EMBL" id="GGYP01006188">
    <property type="protein sequence ID" value="MDE50959.1"/>
    <property type="molecule type" value="Transcribed_RNA"/>
</dbReference>
<gene>
    <name evidence="1" type="primary">Mettl5_1</name>
    <name evidence="1" type="ORF">g.1737</name>
</gene>
<evidence type="ECO:0000313" key="1">
    <source>
        <dbReference type="EMBL" id="MDE50959.1"/>
    </source>
</evidence>
<dbReference type="InterPro" id="IPR002052">
    <property type="entry name" value="DNA_methylase_N6_adenine_CS"/>
</dbReference>
<dbReference type="GO" id="GO:0008988">
    <property type="term" value="F:rRNA (adenine-N6-)-methyltransferase activity"/>
    <property type="evidence" value="ECO:0007669"/>
    <property type="project" value="TreeGrafter"/>
</dbReference>
<dbReference type="PRINTS" id="PR00507">
    <property type="entry name" value="N12N6MTFRASE"/>
</dbReference>
<dbReference type="InterPro" id="IPR051720">
    <property type="entry name" value="rRNA_MeTrfase/Polyamine_Synth"/>
</dbReference>
<reference evidence="1" key="1">
    <citation type="submission" date="2018-10" db="EMBL/GenBank/DDBJ databases">
        <title>Transcriptome assembly of Aceria tosichella (Wheat curl mite) Type 2.</title>
        <authorList>
            <person name="Scully E.D."/>
            <person name="Geib S.M."/>
            <person name="Palmer N.A."/>
            <person name="Gupta A.K."/>
            <person name="Sarath G."/>
            <person name="Tatineni S."/>
        </authorList>
    </citation>
    <scope>NUCLEOTIDE SEQUENCE</scope>
    <source>
        <strain evidence="1">LincolnNE</strain>
    </source>
</reference>
<dbReference type="PANTHER" id="PTHR23290:SF0">
    <property type="entry name" value="RRNA N6-ADENOSINE-METHYLTRANSFERASE METTL5"/>
    <property type="match status" value="1"/>
</dbReference>